<dbReference type="STRING" id="1547922.ISF6_3679"/>
<reference evidence="3" key="1">
    <citation type="submission" date="2015-07" db="EMBL/GenBank/DDBJ databases">
        <title>Discovery of a poly(ethylene terephthalate assimilation.</title>
        <authorList>
            <person name="Yoshida S."/>
            <person name="Hiraga K."/>
            <person name="Takehana T."/>
            <person name="Taniguchi I."/>
            <person name="Yamaji H."/>
            <person name="Maeda Y."/>
            <person name="Toyohara K."/>
            <person name="Miyamoto K."/>
            <person name="Kimura Y."/>
            <person name="Oda K."/>
        </authorList>
    </citation>
    <scope>NUCLEOTIDE SEQUENCE [LARGE SCALE GENOMIC DNA]</scope>
    <source>
        <strain evidence="3">NBRC 110686 / TISTR 2288 / 201-F6</strain>
    </source>
</reference>
<keyword evidence="3" id="KW-1185">Reference proteome</keyword>
<dbReference type="RefSeq" id="WP_054021650.1">
    <property type="nucleotide sequence ID" value="NZ_BBYR01000056.1"/>
</dbReference>
<gene>
    <name evidence="2" type="ORF">ISF6_3679</name>
</gene>
<proteinExistence type="predicted"/>
<feature type="domain" description="DUF5615" evidence="1">
    <location>
        <begin position="7"/>
        <end position="111"/>
    </location>
</feature>
<evidence type="ECO:0000313" key="2">
    <source>
        <dbReference type="EMBL" id="GAP37734.1"/>
    </source>
</evidence>
<dbReference type="InterPro" id="IPR041049">
    <property type="entry name" value="DUF5615"/>
</dbReference>
<dbReference type="AlphaFoldDB" id="A0A0K8P5E9"/>
<organism evidence="2 3">
    <name type="scientific">Piscinibacter sakaiensis</name>
    <name type="common">Ideonella sakaiensis</name>
    <dbReference type="NCBI Taxonomy" id="1547922"/>
    <lineage>
        <taxon>Bacteria</taxon>
        <taxon>Pseudomonadati</taxon>
        <taxon>Pseudomonadota</taxon>
        <taxon>Betaproteobacteria</taxon>
        <taxon>Burkholderiales</taxon>
        <taxon>Sphaerotilaceae</taxon>
        <taxon>Piscinibacter</taxon>
    </lineage>
</organism>
<dbReference type="Pfam" id="PF18480">
    <property type="entry name" value="DUF5615"/>
    <property type="match status" value="1"/>
</dbReference>
<evidence type="ECO:0000259" key="1">
    <source>
        <dbReference type="Pfam" id="PF18480"/>
    </source>
</evidence>
<protein>
    <submittedName>
        <fullName evidence="2">Gll2687 protein</fullName>
    </submittedName>
</protein>
<name>A0A0K8P5E9_PISS1</name>
<evidence type="ECO:0000313" key="3">
    <source>
        <dbReference type="Proteomes" id="UP000037660"/>
    </source>
</evidence>
<dbReference type="EMBL" id="BBYR01000056">
    <property type="protein sequence ID" value="GAP37734.1"/>
    <property type="molecule type" value="Genomic_DNA"/>
</dbReference>
<comment type="caution">
    <text evidence="2">The sequence shown here is derived from an EMBL/GenBank/DDBJ whole genome shotgun (WGS) entry which is preliminary data.</text>
</comment>
<dbReference type="OrthoDB" id="9806751at2"/>
<sequence length="122" mass="13274">MASDIVLLTDENIPRPAVLALRAAGRDVESVSERMPGASDLAVLRYAATSRRWLVTFDRDYGELVFARLAPSPAAIVFLRQGSHPPTWAAEAVLDVLAQVEFAAGHLVVVSDRSLRRRPLPG</sequence>
<dbReference type="Proteomes" id="UP000037660">
    <property type="component" value="Unassembled WGS sequence"/>
</dbReference>
<accession>A0A0K8P5E9</accession>
<reference evidence="2 3" key="2">
    <citation type="journal article" date="2016" name="Science">
        <title>A bacterium that degrades and assimilates poly(ethylene terephthalate).</title>
        <authorList>
            <person name="Yoshida S."/>
            <person name="Hiraga K."/>
            <person name="Takehana T."/>
            <person name="Taniguchi I."/>
            <person name="Yamaji H."/>
            <person name="Maeda Y."/>
            <person name="Toyohara K."/>
            <person name="Miyamoto K."/>
            <person name="Kimura Y."/>
            <person name="Oda K."/>
        </authorList>
    </citation>
    <scope>NUCLEOTIDE SEQUENCE [LARGE SCALE GENOMIC DNA]</scope>
    <source>
        <strain evidence="3">NBRC 110686 / TISTR 2288 / 201-F6</strain>
    </source>
</reference>